<protein>
    <submittedName>
        <fullName evidence="1">Uncharacterized protein</fullName>
    </submittedName>
</protein>
<evidence type="ECO:0000313" key="1">
    <source>
        <dbReference type="EMBL" id="ASN69473.1"/>
    </source>
</evidence>
<sequence>MTTSTYDLSSTINQKYRYNIKGKTPTQINRELREKGVQGFVVKVGGNKVVMKVLEEHKQSNRECMR</sequence>
<gene>
    <name evidence="1" type="ORF">10S13_9</name>
</gene>
<proteinExistence type="predicted"/>
<organism evidence="1">
    <name type="scientific">uncultured Caudovirales phage</name>
    <dbReference type="NCBI Taxonomy" id="2100421"/>
    <lineage>
        <taxon>Viruses</taxon>
        <taxon>Duplodnaviria</taxon>
        <taxon>Heunggongvirae</taxon>
        <taxon>Uroviricota</taxon>
        <taxon>Caudoviricetes</taxon>
        <taxon>Peduoviridae</taxon>
        <taxon>Maltschvirus</taxon>
        <taxon>Maltschvirus maltsch</taxon>
    </lineage>
</organism>
<dbReference type="EMBL" id="MF417891">
    <property type="protein sequence ID" value="ASN69473.1"/>
    <property type="molecule type" value="Genomic_DNA"/>
</dbReference>
<accession>A0A2H4J620</accession>
<name>A0A2H4J620_9CAUD</name>
<reference evidence="1" key="1">
    <citation type="submission" date="2017-06" db="EMBL/GenBank/DDBJ databases">
        <title>Novel phages from South African skin metaviromes.</title>
        <authorList>
            <person name="van Zyl L.J."/>
            <person name="Abrahams Y."/>
            <person name="Stander E.A."/>
            <person name="Kirby B.M."/>
            <person name="Clavaud C."/>
            <person name="Farcet C."/>
            <person name="Breton L."/>
            <person name="Trindade M.I."/>
        </authorList>
    </citation>
    <scope>NUCLEOTIDE SEQUENCE</scope>
</reference>